<keyword evidence="2" id="KW-1185">Reference proteome</keyword>
<evidence type="ECO:0000313" key="2">
    <source>
        <dbReference type="Proteomes" id="UP000620124"/>
    </source>
</evidence>
<reference evidence="1" key="1">
    <citation type="submission" date="2020-05" db="EMBL/GenBank/DDBJ databases">
        <title>Mycena genomes resolve the evolution of fungal bioluminescence.</title>
        <authorList>
            <person name="Tsai I.J."/>
        </authorList>
    </citation>
    <scope>NUCLEOTIDE SEQUENCE</scope>
    <source>
        <strain evidence="1">CCC161011</strain>
    </source>
</reference>
<comment type="caution">
    <text evidence="1">The sequence shown here is derived from an EMBL/GenBank/DDBJ whole genome shotgun (WGS) entry which is preliminary data.</text>
</comment>
<sequence>MCSKSKRLSRLRLPHHHRMRTPTFTALVIFTALTQLAPCLANWTPGKAAQINFYTDTHCSAYNGEVAAWWTMSPEVGVIGSTSGAARAQCITLNMPGNSESINTAGLWGYSTTTQPGPDSGYCTFWDGYTCSGNTVTSYYNVPPPSYPTCQPARSSAGYLWKSAKCYLN</sequence>
<dbReference type="AlphaFoldDB" id="A0A8H6Z2Y5"/>
<evidence type="ECO:0000313" key="1">
    <source>
        <dbReference type="EMBL" id="KAF7368345.1"/>
    </source>
</evidence>
<organism evidence="1 2">
    <name type="scientific">Mycena venus</name>
    <dbReference type="NCBI Taxonomy" id="2733690"/>
    <lineage>
        <taxon>Eukaryota</taxon>
        <taxon>Fungi</taxon>
        <taxon>Dikarya</taxon>
        <taxon>Basidiomycota</taxon>
        <taxon>Agaricomycotina</taxon>
        <taxon>Agaricomycetes</taxon>
        <taxon>Agaricomycetidae</taxon>
        <taxon>Agaricales</taxon>
        <taxon>Marasmiineae</taxon>
        <taxon>Mycenaceae</taxon>
        <taxon>Mycena</taxon>
    </lineage>
</organism>
<protein>
    <submittedName>
        <fullName evidence="1">Uncharacterized protein</fullName>
    </submittedName>
</protein>
<accession>A0A8H6Z2Y5</accession>
<proteinExistence type="predicted"/>
<dbReference type="Proteomes" id="UP000620124">
    <property type="component" value="Unassembled WGS sequence"/>
</dbReference>
<name>A0A8H6Z2Y5_9AGAR</name>
<dbReference type="EMBL" id="JACAZI010000002">
    <property type="protein sequence ID" value="KAF7368345.1"/>
    <property type="molecule type" value="Genomic_DNA"/>
</dbReference>
<gene>
    <name evidence="1" type="ORF">MVEN_00156000</name>
</gene>
<dbReference type="OrthoDB" id="5133123at2759"/>